<dbReference type="KEGG" id="mat:MARTH_orf097"/>
<proteinExistence type="predicted"/>
<dbReference type="STRING" id="243272.MARTH_orf097"/>
<evidence type="ECO:0000313" key="3">
    <source>
        <dbReference type="Proteomes" id="UP000008812"/>
    </source>
</evidence>
<organism evidence="2 3">
    <name type="scientific">Metamycoplasma arthritidis (strain 158L3-1)</name>
    <name type="common">Mycoplasma arthritidis</name>
    <dbReference type="NCBI Taxonomy" id="243272"/>
    <lineage>
        <taxon>Bacteria</taxon>
        <taxon>Bacillati</taxon>
        <taxon>Mycoplasmatota</taxon>
        <taxon>Mycoplasmoidales</taxon>
        <taxon>Metamycoplasmataceae</taxon>
        <taxon>Metamycoplasma</taxon>
    </lineage>
</organism>
<dbReference type="HOGENOM" id="CLU_486450_0_0_14"/>
<keyword evidence="1" id="KW-0472">Membrane</keyword>
<reference evidence="2 3" key="1">
    <citation type="journal article" date="2008" name="Infect. Immun.">
        <title>Genome of Mycoplasma arthritidis.</title>
        <authorList>
            <person name="Dybvig K."/>
            <person name="Zuhua C."/>
            <person name="Lao P."/>
            <person name="Jordan D.S."/>
            <person name="French C.T."/>
            <person name="Tu A.H."/>
            <person name="Loraine A.E."/>
        </authorList>
    </citation>
    <scope>NUCLEOTIDE SEQUENCE [LARGE SCALE GENOMIC DNA]</scope>
    <source>
        <strain evidence="2 3">158L3-1</strain>
    </source>
</reference>
<dbReference type="Proteomes" id="UP000008812">
    <property type="component" value="Chromosome"/>
</dbReference>
<name>B3PLZ1_META1</name>
<dbReference type="AlphaFoldDB" id="B3PLZ1"/>
<evidence type="ECO:0000313" key="2">
    <source>
        <dbReference type="EMBL" id="ACF07043.1"/>
    </source>
</evidence>
<keyword evidence="3" id="KW-1185">Reference proteome</keyword>
<accession>B3PLZ1</accession>
<feature type="transmembrane region" description="Helical" evidence="1">
    <location>
        <begin position="6"/>
        <end position="23"/>
    </location>
</feature>
<keyword evidence="1" id="KW-1133">Transmembrane helix</keyword>
<protein>
    <recommendedName>
        <fullName evidence="4">Septation ring formation regulator</fullName>
    </recommendedName>
</protein>
<evidence type="ECO:0008006" key="4">
    <source>
        <dbReference type="Google" id="ProtNLM"/>
    </source>
</evidence>
<evidence type="ECO:0000256" key="1">
    <source>
        <dbReference type="SAM" id="Phobius"/>
    </source>
</evidence>
<keyword evidence="1" id="KW-0812">Transmembrane</keyword>
<gene>
    <name evidence="2" type="ordered locus">MARTH_orf097</name>
</gene>
<dbReference type="EMBL" id="CP001047">
    <property type="protein sequence ID" value="ACF07043.1"/>
    <property type="molecule type" value="Genomic_DNA"/>
</dbReference>
<sequence>MLLVIVVILTFTAIFVYFGKIFFSATREKSKKMIEKIQSWEESLEKIMDQFESFAKNSKQAMELENQLTAKVSAFEVSAKQLRISTNKINGIINGHLKKHYLCLKCYKKVKKQSKLLTLEFQKLQKLFLAVVEFSEANSLILNNFFARVSNLQVVWKKLINQGKSLYKQNYLDFFESRLNALNNEIKESFDILFNMTFEAKNSEIKLQETQNLVYEYGLIISRAIKYFIFVNETLPNKIRILLQNKERQKNVISYAFLNLEKLINLPKILERIKEVRDEIINGNLLETETKIRNELLSINKIIISWNNKLTIETKCAYLLNLNEQKIIEIKNHFVKQTTWLLHELKKTNYRYNKQSKITIVEIENFMNQELKTFDYYNNKEKWLKQNISYTDIVDEIKSLIVKIKQYCHFELDLINEINEYQLSKDFLSENSHLMQSKIYEILAKCADNKIVMDEAEKKATKNIDIEFENFQNMLLDSQNSLLTLSNQFDSLLDKYIDVIAMFEIKINTFELAKKIIKYLAAEVSSSEDVKNIYLKTMGLYNEGKYDEILKITHSFVVGN</sequence>